<feature type="region of interest" description="Disordered" evidence="1">
    <location>
        <begin position="143"/>
        <end position="162"/>
    </location>
</feature>
<evidence type="ECO:0000256" key="2">
    <source>
        <dbReference type="SAM" id="SignalP"/>
    </source>
</evidence>
<evidence type="ECO:0000313" key="3">
    <source>
        <dbReference type="EMBL" id="PZR05304.1"/>
    </source>
</evidence>
<keyword evidence="2" id="KW-0732">Signal</keyword>
<sequence length="597" mass="63821">MSSSRPFARPVTRRTFLTTVGAAVTALGAAEVAGSLSGCSSSSSGGGNDTVSTKKTSDKTDVIGDDPTGTKTSSTFLDSAKAAVVTGPNADSATRARACNLAASAGVPVFLIDATNEDDSRKDIESELDRLGVDDIVTLKGDSLGSLSSSAKTHETTPDSWPVGLDKGHYSFRDLVIIPDAPIEGDGSGTAPAAVARAAENTSSATSSSKPSANAKKDANSSTPRTSALPTTSDGAPYIPRPVHTAPWNPDSKADKEPNSDGHVFVAPDTSPASFTNASVAGQNVVRLPAADPRATHESIEIVKKDDHVIALGELFGDKDTLSRRIDKAKNIDKEQPGGGGLVTPGRHIVALYGSTDGPDLGCLGEQGKDASVARAKKMAKSYEAFTDQPVIPAFEIIVTVASSEPEKDNSYSRFIDSDTVEPWIDAINKAGGYAVIDLQPGRMTLLEQAKKYEKLLKKPYVGLALDPEWRLYGNELPMEQIGHVDAQEINDVVKWLDKLTEDNKLPQKPLVVHQFKVHMIRNRDKMIPGTDNVAMVIHIDGHGSQSIKLDTWHVIQQDLNPKISLGWKNFYDEDKPMLDPKDTMAIKPRPDFISYQ</sequence>
<feature type="region of interest" description="Disordered" evidence="1">
    <location>
        <begin position="35"/>
        <end position="72"/>
    </location>
</feature>
<proteinExistence type="predicted"/>
<feature type="signal peptide" evidence="2">
    <location>
        <begin position="1"/>
        <end position="29"/>
    </location>
</feature>
<feature type="compositionally biased region" description="Low complexity" evidence="1">
    <location>
        <begin position="196"/>
        <end position="214"/>
    </location>
</feature>
<name>A0A2W5UQ03_9CORY</name>
<dbReference type="EMBL" id="QFRA01000007">
    <property type="protein sequence ID" value="PZR05304.1"/>
    <property type="molecule type" value="Genomic_DNA"/>
</dbReference>
<dbReference type="PROSITE" id="PS51318">
    <property type="entry name" value="TAT"/>
    <property type="match status" value="1"/>
</dbReference>
<evidence type="ECO:0008006" key="5">
    <source>
        <dbReference type="Google" id="ProtNLM"/>
    </source>
</evidence>
<feature type="chain" id="PRO_5038619323" description="Secreted protein" evidence="2">
    <location>
        <begin position="30"/>
        <end position="597"/>
    </location>
</feature>
<organism evidence="3 4">
    <name type="scientific">Corynebacterium kroppenstedtii</name>
    <dbReference type="NCBI Taxonomy" id="161879"/>
    <lineage>
        <taxon>Bacteria</taxon>
        <taxon>Bacillati</taxon>
        <taxon>Actinomycetota</taxon>
        <taxon>Actinomycetes</taxon>
        <taxon>Mycobacteriales</taxon>
        <taxon>Corynebacteriaceae</taxon>
        <taxon>Corynebacterium</taxon>
    </lineage>
</organism>
<protein>
    <recommendedName>
        <fullName evidence="5">Secreted protein</fullName>
    </recommendedName>
</protein>
<feature type="compositionally biased region" description="Low complexity" evidence="1">
    <location>
        <begin position="35"/>
        <end position="54"/>
    </location>
</feature>
<evidence type="ECO:0000313" key="4">
    <source>
        <dbReference type="Proteomes" id="UP000249432"/>
    </source>
</evidence>
<evidence type="ECO:0000256" key="1">
    <source>
        <dbReference type="SAM" id="MobiDB-lite"/>
    </source>
</evidence>
<dbReference type="AlphaFoldDB" id="A0A2W5UQ03"/>
<gene>
    <name evidence="3" type="ORF">DI525_04605</name>
</gene>
<dbReference type="RefSeq" id="WP_303734612.1">
    <property type="nucleotide sequence ID" value="NZ_CAKZHK010000008.1"/>
</dbReference>
<accession>A0A2W5UQ03</accession>
<reference evidence="3 4" key="1">
    <citation type="submission" date="2017-08" db="EMBL/GenBank/DDBJ databases">
        <title>Infants hospitalized years apart are colonized by the same room-sourced microbial strains.</title>
        <authorList>
            <person name="Brooks B."/>
            <person name="Olm M.R."/>
            <person name="Firek B.A."/>
            <person name="Baker R."/>
            <person name="Thomas B.C."/>
            <person name="Morowitz M.J."/>
            <person name="Banfield J.F."/>
        </authorList>
    </citation>
    <scope>NUCLEOTIDE SEQUENCE [LARGE SCALE GENOMIC DNA]</scope>
    <source>
        <strain evidence="3">S2_003_000_R1_3</strain>
    </source>
</reference>
<comment type="caution">
    <text evidence="3">The sequence shown here is derived from an EMBL/GenBank/DDBJ whole genome shotgun (WGS) entry which is preliminary data.</text>
</comment>
<dbReference type="InterPro" id="IPR006311">
    <property type="entry name" value="TAT_signal"/>
</dbReference>
<feature type="region of interest" description="Disordered" evidence="1">
    <location>
        <begin position="187"/>
        <end position="270"/>
    </location>
</feature>
<feature type="compositionally biased region" description="Polar residues" evidence="1">
    <location>
        <begin position="224"/>
        <end position="234"/>
    </location>
</feature>
<dbReference type="Proteomes" id="UP000249432">
    <property type="component" value="Unassembled WGS sequence"/>
</dbReference>